<protein>
    <submittedName>
        <fullName evidence="1">Uncharacterized protein</fullName>
    </submittedName>
</protein>
<dbReference type="Proteomes" id="UP001236076">
    <property type="component" value="Segment"/>
</dbReference>
<organism evidence="1 2">
    <name type="scientific">Escherichia phage A5-4</name>
    <dbReference type="NCBI Taxonomy" id="2996162"/>
    <lineage>
        <taxon>Viruses</taxon>
        <taxon>Duplodnaviria</taxon>
        <taxon>Heunggongvirae</taxon>
        <taxon>Uroviricota</taxon>
        <taxon>Caudoviricetes</taxon>
        <taxon>Vequintavirinae</taxon>
    </lineage>
</organism>
<proteinExistence type="predicted"/>
<accession>A0AAE9PRM5</accession>
<reference evidence="1 2" key="1">
    <citation type="submission" date="2022-10" db="EMBL/GenBank/DDBJ databases">
        <authorList>
            <person name="Cortes-Martin A."/>
            <person name="Buttimer C.T.H."/>
            <person name="Hill C."/>
        </authorList>
    </citation>
    <scope>NUCLEOTIDE SEQUENCE [LARGE SCALE GENOMIC DNA]</scope>
</reference>
<evidence type="ECO:0000313" key="1">
    <source>
        <dbReference type="EMBL" id="UZZ64280.1"/>
    </source>
</evidence>
<sequence>MKYYAILCLHCGEDAQIHPTLFEDKEKAEEVRAEIASSSETLIAEIQEVYTK</sequence>
<gene>
    <name evidence="1" type="ORF">A54_40</name>
</gene>
<keyword evidence="2" id="KW-1185">Reference proteome</keyword>
<evidence type="ECO:0000313" key="2">
    <source>
        <dbReference type="Proteomes" id="UP001236076"/>
    </source>
</evidence>
<dbReference type="EMBL" id="OP744025">
    <property type="protein sequence ID" value="UZZ64280.1"/>
    <property type="molecule type" value="Genomic_DNA"/>
</dbReference>
<name>A0AAE9PRM5_9CAUD</name>